<evidence type="ECO:0000256" key="2">
    <source>
        <dbReference type="ARBA" id="ARBA00022692"/>
    </source>
</evidence>
<dbReference type="STRING" id="436017.A4S764"/>
<keyword evidence="3 5" id="KW-1133">Transmembrane helix</keyword>
<keyword evidence="9" id="KW-1185">Reference proteome</keyword>
<dbReference type="PANTHER" id="PTHR15948:SF0">
    <property type="entry name" value="GOLGI PH REGULATOR A-RELATED"/>
    <property type="match status" value="1"/>
</dbReference>
<protein>
    <recommendedName>
        <fullName evidence="10">Abscisic acid G-protein coupled receptor-like domain-containing protein</fullName>
    </recommendedName>
</protein>
<dbReference type="EMBL" id="CP000594">
    <property type="protein sequence ID" value="ABO99511.1"/>
    <property type="molecule type" value="Genomic_DNA"/>
</dbReference>
<keyword evidence="4 5" id="KW-0472">Membrane</keyword>
<dbReference type="OrthoDB" id="264392at2759"/>
<dbReference type="GO" id="GO:0016020">
    <property type="term" value="C:membrane"/>
    <property type="evidence" value="ECO:0007669"/>
    <property type="project" value="UniProtKB-SubCell"/>
</dbReference>
<feature type="transmembrane region" description="Helical" evidence="5">
    <location>
        <begin position="208"/>
        <end position="229"/>
    </location>
</feature>
<dbReference type="GeneID" id="5005404"/>
<dbReference type="Pfam" id="PF12430">
    <property type="entry name" value="ABA_GPCR"/>
    <property type="match status" value="1"/>
</dbReference>
<evidence type="ECO:0000256" key="1">
    <source>
        <dbReference type="ARBA" id="ARBA00004141"/>
    </source>
</evidence>
<dbReference type="Proteomes" id="UP000001568">
    <property type="component" value="Chromosome 14"/>
</dbReference>
<dbReference type="eggNOG" id="KOG2417">
    <property type="taxonomic scope" value="Eukaryota"/>
</dbReference>
<dbReference type="PANTHER" id="PTHR15948">
    <property type="entry name" value="G-PROTEIN COUPLED RECEPTOR 89-RELATED"/>
    <property type="match status" value="1"/>
</dbReference>
<evidence type="ECO:0000256" key="4">
    <source>
        <dbReference type="ARBA" id="ARBA00023136"/>
    </source>
</evidence>
<proteinExistence type="predicted"/>
<feature type="transmembrane region" description="Helical" evidence="5">
    <location>
        <begin position="151"/>
        <end position="171"/>
    </location>
</feature>
<evidence type="ECO:0000256" key="3">
    <source>
        <dbReference type="ARBA" id="ARBA00022989"/>
    </source>
</evidence>
<organism evidence="8 9">
    <name type="scientific">Ostreococcus lucimarinus (strain CCE9901)</name>
    <dbReference type="NCBI Taxonomy" id="436017"/>
    <lineage>
        <taxon>Eukaryota</taxon>
        <taxon>Viridiplantae</taxon>
        <taxon>Chlorophyta</taxon>
        <taxon>Mamiellophyceae</taxon>
        <taxon>Mamiellales</taxon>
        <taxon>Bathycoccaceae</taxon>
        <taxon>Ostreococcus</taxon>
    </lineage>
</organism>
<dbReference type="KEGG" id="olu:OSTLU_89082"/>
<dbReference type="OMA" id="IEIGVHW"/>
<dbReference type="AlphaFoldDB" id="A4S764"/>
<dbReference type="InterPro" id="IPR025969">
    <property type="entry name" value="ABA_GPCR_dom"/>
</dbReference>
<gene>
    <name evidence="8" type="ORF">OSTLU_89082</name>
</gene>
<evidence type="ECO:0000313" key="8">
    <source>
        <dbReference type="EMBL" id="ABO99511.1"/>
    </source>
</evidence>
<evidence type="ECO:0000256" key="5">
    <source>
        <dbReference type="SAM" id="Phobius"/>
    </source>
</evidence>
<dbReference type="RefSeq" id="XP_001421218.1">
    <property type="nucleotide sequence ID" value="XM_001421181.1"/>
</dbReference>
<evidence type="ECO:0000313" key="9">
    <source>
        <dbReference type="Proteomes" id="UP000001568"/>
    </source>
</evidence>
<dbReference type="Gramene" id="ABO99511">
    <property type="protein sequence ID" value="ABO99511"/>
    <property type="gene ID" value="OSTLU_89082"/>
</dbReference>
<feature type="domain" description="Golgi pH regulator conserved" evidence="7">
    <location>
        <begin position="2"/>
        <end position="65"/>
    </location>
</feature>
<dbReference type="Pfam" id="PF12537">
    <property type="entry name" value="GPHR_N"/>
    <property type="match status" value="1"/>
</dbReference>
<evidence type="ECO:0000259" key="7">
    <source>
        <dbReference type="Pfam" id="PF12537"/>
    </source>
</evidence>
<keyword evidence="2 5" id="KW-0812">Transmembrane</keyword>
<reference evidence="8 9" key="1">
    <citation type="journal article" date="2007" name="Proc. Natl. Acad. Sci. U.S.A.">
        <title>The tiny eukaryote Ostreococcus provides genomic insights into the paradox of plankton speciation.</title>
        <authorList>
            <person name="Palenik B."/>
            <person name="Grimwood J."/>
            <person name="Aerts A."/>
            <person name="Rouze P."/>
            <person name="Salamov A."/>
            <person name="Putnam N."/>
            <person name="Dupont C."/>
            <person name="Jorgensen R."/>
            <person name="Derelle E."/>
            <person name="Rombauts S."/>
            <person name="Zhou K."/>
            <person name="Otillar R."/>
            <person name="Merchant S.S."/>
            <person name="Podell S."/>
            <person name="Gaasterland T."/>
            <person name="Napoli C."/>
            <person name="Gendler K."/>
            <person name="Manuell A."/>
            <person name="Tai V."/>
            <person name="Vallon O."/>
            <person name="Piganeau G."/>
            <person name="Jancek S."/>
            <person name="Heijde M."/>
            <person name="Jabbari K."/>
            <person name="Bowler C."/>
            <person name="Lohr M."/>
            <person name="Robbens S."/>
            <person name="Werner G."/>
            <person name="Dubchak I."/>
            <person name="Pazour G.J."/>
            <person name="Ren Q."/>
            <person name="Paulsen I."/>
            <person name="Delwiche C."/>
            <person name="Schmutz J."/>
            <person name="Rokhsar D."/>
            <person name="Van de Peer Y."/>
            <person name="Moreau H."/>
            <person name="Grigoriev I.V."/>
        </authorList>
    </citation>
    <scope>NUCLEOTIDE SEQUENCE [LARGE SCALE GENOMIC DNA]</scope>
    <source>
        <strain evidence="8 9">CCE9901</strain>
    </source>
</reference>
<sequence>MVRVVSRTAVLGICLLGVLSGFGMVHFPYTTVRIFHRAIPDAEVSGLERRLVQSVETIVERKKRIEILKYEIAREARMERDRNSKNGGGGSLFNRLAGGFRLPGLGEARGEQILAISAEIEALEMVNNTLFFDLHDVNLQRQRAKMSKTPYGRFLELCGVGMAVVCGYRLVAGFKRLIFKQTPTSDPISFALHIFLANKAIHIDPATLAQYLSLLLIAFLVINSMQNFITQLVKLFFAYGGGVTTDALVLFTTEMVGLYFLSSVLLVREQLPERYRHVVTEALGADLEFRFYAKFYELIFMASAALTAIALYAKHVTATVTADVSKPVRRA</sequence>
<name>A4S764_OSTLU</name>
<accession>A4S764</accession>
<dbReference type="InterPro" id="IPR015672">
    <property type="entry name" value="GPHR/GTG"/>
</dbReference>
<feature type="domain" description="Abscisic acid G-protein coupled receptor-like" evidence="6">
    <location>
        <begin position="146"/>
        <end position="315"/>
    </location>
</feature>
<feature type="transmembrane region" description="Helical" evidence="5">
    <location>
        <begin position="295"/>
        <end position="313"/>
    </location>
</feature>
<evidence type="ECO:0008006" key="10">
    <source>
        <dbReference type="Google" id="ProtNLM"/>
    </source>
</evidence>
<evidence type="ECO:0000259" key="6">
    <source>
        <dbReference type="Pfam" id="PF12430"/>
    </source>
</evidence>
<dbReference type="InterPro" id="IPR022535">
    <property type="entry name" value="Golgi_pH-regulator_cons_dom"/>
</dbReference>
<comment type="subcellular location">
    <subcellularLocation>
        <location evidence="1">Membrane</location>
        <topology evidence="1">Multi-pass membrane protein</topology>
    </subcellularLocation>
</comment>
<dbReference type="HOGENOM" id="CLU_069917_0_0_1"/>